<proteinExistence type="predicted"/>
<dbReference type="EMBL" id="CAJHIO010000028">
    <property type="protein sequence ID" value="CAD6493276.1"/>
    <property type="molecule type" value="Genomic_DNA"/>
</dbReference>
<evidence type="ECO:0000313" key="3">
    <source>
        <dbReference type="Proteomes" id="UP000610373"/>
    </source>
</evidence>
<feature type="region of interest" description="Disordered" evidence="1">
    <location>
        <begin position="36"/>
        <end position="63"/>
    </location>
</feature>
<name>A0A811T7B3_9EURY</name>
<protein>
    <submittedName>
        <fullName evidence="2">Uncharacterized protein</fullName>
    </submittedName>
</protein>
<gene>
    <name evidence="2" type="ORF">CHKLHMKO_00446</name>
</gene>
<comment type="caution">
    <text evidence="2">The sequence shown here is derived from an EMBL/GenBank/DDBJ whole genome shotgun (WGS) entry which is preliminary data.</text>
</comment>
<dbReference type="AlphaFoldDB" id="A0A811T7B3"/>
<sequence>MVRHLRYPLSLLSPFPCCEIQFSSFYSPPKSCLASHPSPHPRQVPRSACSHQHRDRGHGSGHAAASSLVAAPAAAPAHASTTASTPALILVRKPVRNQITLSCIFITTTSGAVQNTTLQSHKCLLEVQPVPARCTYSISCGKSVLLGL</sequence>
<organism evidence="2 3">
    <name type="scientific">Candidatus Argoarchaeum ethanivorans</name>
    <dbReference type="NCBI Taxonomy" id="2608793"/>
    <lineage>
        <taxon>Archaea</taxon>
        <taxon>Methanobacteriati</taxon>
        <taxon>Methanobacteriota</taxon>
        <taxon>Stenosarchaea group</taxon>
        <taxon>Methanomicrobia</taxon>
        <taxon>Methanosarcinales</taxon>
        <taxon>Methanosarcinales incertae sedis</taxon>
        <taxon>GOM Arc I cluster</taxon>
        <taxon>Candidatus Argoarchaeum</taxon>
    </lineage>
</organism>
<reference evidence="2" key="1">
    <citation type="submission" date="2020-10" db="EMBL/GenBank/DDBJ databases">
        <authorList>
            <person name="Hahn C.J."/>
            <person name="Laso-Perez R."/>
            <person name="Vulcano F."/>
            <person name="Vaziourakis K.-M."/>
            <person name="Stokke R."/>
            <person name="Steen I.H."/>
            <person name="Teske A."/>
            <person name="Boetius A."/>
            <person name="Liebeke M."/>
            <person name="Amann R."/>
            <person name="Knittel K."/>
        </authorList>
    </citation>
    <scope>NUCLEOTIDE SEQUENCE</scope>
    <source>
        <strain evidence="2">Gfbio:e3339647-f889-4370-9287-4fb5cb688e4c:AG392O15_GoMArc1</strain>
    </source>
</reference>
<evidence type="ECO:0000256" key="1">
    <source>
        <dbReference type="SAM" id="MobiDB-lite"/>
    </source>
</evidence>
<dbReference type="Proteomes" id="UP000610373">
    <property type="component" value="Unassembled WGS sequence"/>
</dbReference>
<accession>A0A811T7B3</accession>
<evidence type="ECO:0000313" key="2">
    <source>
        <dbReference type="EMBL" id="CAD6493276.1"/>
    </source>
</evidence>